<gene>
    <name evidence="2" type="ORF">H8R02_15270</name>
</gene>
<dbReference type="AlphaFoldDB" id="A0A923M8L9"/>
<reference evidence="2" key="1">
    <citation type="submission" date="2020-08" db="EMBL/GenBank/DDBJ databases">
        <title>Ramlibacter sp. GTP1 16S ribosomal RNA gene genome sequencing and assembly.</title>
        <authorList>
            <person name="Kang M."/>
        </authorList>
    </citation>
    <scope>NUCLEOTIDE SEQUENCE</scope>
    <source>
        <strain evidence="2">GTP1</strain>
    </source>
</reference>
<evidence type="ECO:0000256" key="1">
    <source>
        <dbReference type="SAM" id="Phobius"/>
    </source>
</evidence>
<feature type="transmembrane region" description="Helical" evidence="1">
    <location>
        <begin position="101"/>
        <end position="121"/>
    </location>
</feature>
<name>A0A923M8L9_9BURK</name>
<evidence type="ECO:0000313" key="3">
    <source>
        <dbReference type="Proteomes" id="UP000596827"/>
    </source>
</evidence>
<sequence>MQPARATCFAFVAASVLPALCVGIGDPLTGNRAADTMLVTFFIMYYFSAVATVLFGVPAYFAMRKFRAIRWWSATLVGIFAGVVMRRGVALPGGYASFEDLWNFGMLGAAAGFLFWAVWRLGHGPDAPGPK</sequence>
<keyword evidence="3" id="KW-1185">Reference proteome</keyword>
<keyword evidence="1" id="KW-0812">Transmembrane</keyword>
<keyword evidence="1" id="KW-1133">Transmembrane helix</keyword>
<feature type="transmembrane region" description="Helical" evidence="1">
    <location>
        <begin position="37"/>
        <end position="62"/>
    </location>
</feature>
<feature type="transmembrane region" description="Helical" evidence="1">
    <location>
        <begin position="69"/>
        <end position="89"/>
    </location>
</feature>
<dbReference type="RefSeq" id="WP_187082299.1">
    <property type="nucleotide sequence ID" value="NZ_JACORU010000005.1"/>
</dbReference>
<evidence type="ECO:0000313" key="2">
    <source>
        <dbReference type="EMBL" id="MBC5765828.1"/>
    </source>
</evidence>
<comment type="caution">
    <text evidence="2">The sequence shown here is derived from an EMBL/GenBank/DDBJ whole genome shotgun (WGS) entry which is preliminary data.</text>
</comment>
<organism evidence="2 3">
    <name type="scientific">Ramlibacter albus</name>
    <dbReference type="NCBI Taxonomy" id="2079448"/>
    <lineage>
        <taxon>Bacteria</taxon>
        <taxon>Pseudomonadati</taxon>
        <taxon>Pseudomonadota</taxon>
        <taxon>Betaproteobacteria</taxon>
        <taxon>Burkholderiales</taxon>
        <taxon>Comamonadaceae</taxon>
        <taxon>Ramlibacter</taxon>
    </lineage>
</organism>
<proteinExistence type="predicted"/>
<protein>
    <submittedName>
        <fullName evidence="2">Uncharacterized protein</fullName>
    </submittedName>
</protein>
<dbReference type="EMBL" id="JACORU010000005">
    <property type="protein sequence ID" value="MBC5765828.1"/>
    <property type="molecule type" value="Genomic_DNA"/>
</dbReference>
<keyword evidence="1" id="KW-0472">Membrane</keyword>
<dbReference type="Proteomes" id="UP000596827">
    <property type="component" value="Unassembled WGS sequence"/>
</dbReference>
<accession>A0A923M8L9</accession>